<dbReference type="AlphaFoldDB" id="A0A9X1FP54"/>
<evidence type="ECO:0000313" key="3">
    <source>
        <dbReference type="Proteomes" id="UP001138686"/>
    </source>
</evidence>
<organism evidence="2 3">
    <name type="scientific">Halomarinibacterium sedimenti</name>
    <dbReference type="NCBI Taxonomy" id="2857106"/>
    <lineage>
        <taxon>Bacteria</taxon>
        <taxon>Pseudomonadati</taxon>
        <taxon>Bacteroidota</taxon>
        <taxon>Flavobacteriia</taxon>
        <taxon>Flavobacteriales</taxon>
        <taxon>Flavobacteriaceae</taxon>
        <taxon>Halomarinibacterium</taxon>
    </lineage>
</organism>
<dbReference type="RefSeq" id="WP_219052406.1">
    <property type="nucleotide sequence ID" value="NZ_JAHWDP010000003.1"/>
</dbReference>
<name>A0A9X1FP54_9FLAO</name>
<proteinExistence type="predicted"/>
<keyword evidence="1" id="KW-0472">Membrane</keyword>
<reference evidence="2" key="1">
    <citation type="submission" date="2021-07" db="EMBL/GenBank/DDBJ databases">
        <title>Aureisphaera sp. CAU 1614 isolated from sea sediment.</title>
        <authorList>
            <person name="Kim W."/>
        </authorList>
    </citation>
    <scope>NUCLEOTIDE SEQUENCE</scope>
    <source>
        <strain evidence="2">CAU 1614</strain>
    </source>
</reference>
<comment type="caution">
    <text evidence="2">The sequence shown here is derived from an EMBL/GenBank/DDBJ whole genome shotgun (WGS) entry which is preliminary data.</text>
</comment>
<dbReference type="Proteomes" id="UP001138686">
    <property type="component" value="Unassembled WGS sequence"/>
</dbReference>
<sequence>MSLFKRFLYYFGGFSIGLVILFFFLGGKKASCDYGPSARTLKNIRTKNRIISPEVLIQLQNKGLDTSSVSKILREGDVLFSESNTKLDSCKIYVVEGEIEKKIIKLTIENCEKRASINAVSMQ</sequence>
<dbReference type="EMBL" id="JAHWDP010000003">
    <property type="protein sequence ID" value="MBW2937965.1"/>
    <property type="molecule type" value="Genomic_DNA"/>
</dbReference>
<keyword evidence="1" id="KW-1133">Transmembrane helix</keyword>
<evidence type="ECO:0008006" key="4">
    <source>
        <dbReference type="Google" id="ProtNLM"/>
    </source>
</evidence>
<feature type="transmembrane region" description="Helical" evidence="1">
    <location>
        <begin position="7"/>
        <end position="27"/>
    </location>
</feature>
<evidence type="ECO:0000313" key="2">
    <source>
        <dbReference type="EMBL" id="MBW2937965.1"/>
    </source>
</evidence>
<gene>
    <name evidence="2" type="ORF">KXJ69_07600</name>
</gene>
<accession>A0A9X1FP54</accession>
<keyword evidence="3" id="KW-1185">Reference proteome</keyword>
<keyword evidence="1" id="KW-0812">Transmembrane</keyword>
<evidence type="ECO:0000256" key="1">
    <source>
        <dbReference type="SAM" id="Phobius"/>
    </source>
</evidence>
<protein>
    <recommendedName>
        <fullName evidence="4">DUF4258 domain-containing protein</fullName>
    </recommendedName>
</protein>